<reference evidence="1 2" key="1">
    <citation type="journal article" date="2016" name="G3 (Bethesda)">
        <title>First Draft Assembly and Annotation of the Genome of a California Endemic Oak Quercus lobata Nee (Fagaceae).</title>
        <authorList>
            <person name="Sork V.L."/>
            <person name="Fitz-Gibbon S.T."/>
            <person name="Puiu D."/>
            <person name="Crepeau M."/>
            <person name="Gugger P.F."/>
            <person name="Sherman R."/>
            <person name="Stevens K."/>
            <person name="Langley C.H."/>
            <person name="Pellegrini M."/>
            <person name="Salzberg S.L."/>
        </authorList>
    </citation>
    <scope>NUCLEOTIDE SEQUENCE [LARGE SCALE GENOMIC DNA]</scope>
    <source>
        <strain evidence="1 2">cv. SW786</strain>
    </source>
</reference>
<dbReference type="InParanoid" id="A0A7N2L648"/>
<dbReference type="AlphaFoldDB" id="A0A7N2L648"/>
<dbReference type="EnsemblPlants" id="QL03p018483:mrna">
    <property type="protein sequence ID" value="QL03p018483:mrna"/>
    <property type="gene ID" value="QL03p018483"/>
</dbReference>
<reference evidence="1" key="2">
    <citation type="submission" date="2021-01" db="UniProtKB">
        <authorList>
            <consortium name="EnsemblPlants"/>
        </authorList>
    </citation>
    <scope>IDENTIFICATION</scope>
</reference>
<dbReference type="Gramene" id="QL03p018483:mrna">
    <property type="protein sequence ID" value="QL03p018483:mrna"/>
    <property type="gene ID" value="QL03p018483"/>
</dbReference>
<organism evidence="1 2">
    <name type="scientific">Quercus lobata</name>
    <name type="common">Valley oak</name>
    <dbReference type="NCBI Taxonomy" id="97700"/>
    <lineage>
        <taxon>Eukaryota</taxon>
        <taxon>Viridiplantae</taxon>
        <taxon>Streptophyta</taxon>
        <taxon>Embryophyta</taxon>
        <taxon>Tracheophyta</taxon>
        <taxon>Spermatophyta</taxon>
        <taxon>Magnoliopsida</taxon>
        <taxon>eudicotyledons</taxon>
        <taxon>Gunneridae</taxon>
        <taxon>Pentapetalae</taxon>
        <taxon>rosids</taxon>
        <taxon>fabids</taxon>
        <taxon>Fagales</taxon>
        <taxon>Fagaceae</taxon>
        <taxon>Quercus</taxon>
    </lineage>
</organism>
<evidence type="ECO:0000313" key="1">
    <source>
        <dbReference type="EnsemblPlants" id="QL03p018483:mrna"/>
    </source>
</evidence>
<evidence type="ECO:0000313" key="2">
    <source>
        <dbReference type="Proteomes" id="UP000594261"/>
    </source>
</evidence>
<dbReference type="Proteomes" id="UP000594261">
    <property type="component" value="Chromosome 3"/>
</dbReference>
<keyword evidence="2" id="KW-1185">Reference proteome</keyword>
<protein>
    <submittedName>
        <fullName evidence="1">Uncharacterized protein</fullName>
    </submittedName>
</protein>
<name>A0A7N2L648_QUELO</name>
<dbReference type="EMBL" id="LRBV02000003">
    <property type="status" value="NOT_ANNOTATED_CDS"/>
    <property type="molecule type" value="Genomic_DNA"/>
</dbReference>
<accession>A0A7N2L648</accession>
<proteinExistence type="predicted"/>
<sequence length="216" mass="25096">MNVMNFRELEEKLKSSLDDDKAMEGIVLNYYFDLFKSSCPSDFVELLEAIVPKVSQDMNIRLTGEFQDMERFQMVYFWLIRSAYKVAMDLDWTIGGASSSDGDEGACEECGDNLESVLHLFLECPKARETWALFRNFHELATVQFRCFMDFLWFILMEAKWSCEDNAVAITIEYWAAVEVPVKPSQNLVLARNFGILWELLKLKRRPLNLGASYFL</sequence>